<comment type="caution">
    <text evidence="2">The sequence shown here is derived from an EMBL/GenBank/DDBJ whole genome shotgun (WGS) entry which is preliminary data.</text>
</comment>
<organism evidence="2 3">
    <name type="scientific">Fulvivirga marina</name>
    <dbReference type="NCBI Taxonomy" id="2494733"/>
    <lineage>
        <taxon>Bacteria</taxon>
        <taxon>Pseudomonadati</taxon>
        <taxon>Bacteroidota</taxon>
        <taxon>Cytophagia</taxon>
        <taxon>Cytophagales</taxon>
        <taxon>Fulvivirgaceae</taxon>
        <taxon>Fulvivirga</taxon>
    </lineage>
</organism>
<evidence type="ECO:0000313" key="2">
    <source>
        <dbReference type="EMBL" id="MBL6448827.1"/>
    </source>
</evidence>
<keyword evidence="3" id="KW-1185">Reference proteome</keyword>
<sequence>MKKLSYLFVAFMLFVAGNTAVAQDEEISNEDLRRYALMMEVVDAMKQEISDITNDMIKNQEGMTGKRYMELAAAKGDEAKLNELGAKEFEKKFMEVITKQQNERKEAIGDVVQVLATKMLPGGGKTYKAIKSGLASDESLKARYEKIEAQMKLQEDGDA</sequence>
<name>A0A937G1G2_9BACT</name>
<evidence type="ECO:0000313" key="3">
    <source>
        <dbReference type="Proteomes" id="UP000614216"/>
    </source>
</evidence>
<evidence type="ECO:0000256" key="1">
    <source>
        <dbReference type="SAM" id="SignalP"/>
    </source>
</evidence>
<proteinExistence type="predicted"/>
<feature type="chain" id="PRO_5037896889" evidence="1">
    <location>
        <begin position="23"/>
        <end position="159"/>
    </location>
</feature>
<protein>
    <submittedName>
        <fullName evidence="2">Uncharacterized protein</fullName>
    </submittedName>
</protein>
<dbReference type="RefSeq" id="WP_202858368.1">
    <property type="nucleotide sequence ID" value="NZ_JAEUGD010000066.1"/>
</dbReference>
<accession>A0A937G1G2</accession>
<reference evidence="2" key="1">
    <citation type="submission" date="2021-01" db="EMBL/GenBank/DDBJ databases">
        <title>Fulvivirga kasyanovii gen. nov., sp nov., a novel member of the phylum Bacteroidetes isolated from seawater in a mussel farm.</title>
        <authorList>
            <person name="Zhao L.-H."/>
            <person name="Wang Z.-J."/>
        </authorList>
    </citation>
    <scope>NUCLEOTIDE SEQUENCE</scope>
    <source>
        <strain evidence="2">29W222</strain>
    </source>
</reference>
<dbReference type="Proteomes" id="UP000614216">
    <property type="component" value="Unassembled WGS sequence"/>
</dbReference>
<dbReference type="EMBL" id="JAEUGD010000066">
    <property type="protein sequence ID" value="MBL6448827.1"/>
    <property type="molecule type" value="Genomic_DNA"/>
</dbReference>
<keyword evidence="1" id="KW-0732">Signal</keyword>
<dbReference type="AlphaFoldDB" id="A0A937G1G2"/>
<gene>
    <name evidence="2" type="ORF">JMN32_21120</name>
</gene>
<feature type="signal peptide" evidence="1">
    <location>
        <begin position="1"/>
        <end position="22"/>
    </location>
</feature>